<dbReference type="Gene3D" id="3.40.50.2000">
    <property type="entry name" value="Glycogen Phosphorylase B"/>
    <property type="match status" value="1"/>
</dbReference>
<accession>A0A498R9C1</accession>
<dbReference type="SUPFAM" id="SSF53756">
    <property type="entry name" value="UDP-Glycosyltransferase/glycogen phosphorylase"/>
    <property type="match status" value="1"/>
</dbReference>
<name>A0A498R9C1_9FIRM</name>
<dbReference type="Proteomes" id="UP000277811">
    <property type="component" value="Unassembled WGS sequence"/>
</dbReference>
<keyword evidence="2" id="KW-1185">Reference proteome</keyword>
<protein>
    <recommendedName>
        <fullName evidence="3">Glycosyl transferases group 1</fullName>
    </recommendedName>
</protein>
<gene>
    <name evidence="1" type="ORF">LUCI_4596</name>
</gene>
<sequence length="381" mass="43842">MRIAILESILMPAGHEVEFDRIIVEELQKLGHQVCFFVPENFHFKYNYNVPVTELAGGEAVSYAGANAMKKIFLSLRREYRRRQWFNDAYERAVRGECEAIIVPTATYRYLRTACNCRLKKSPVPVLFVIHGVNPKEKERFLEQAKQLIPFPNMKMVVLTLGEGLFGQSLPNVHCIVPPVFTPRDLGIEPEFTVHSPLKLGFFGQYRREKNVRFFLNAFGKASFSIPVELIVQGATARTEDEEDFIRLMEEYRDCPGTRFIHKSLIGKEWQQALLDVDTIMMPYAAERYRYHWGAMLFTAIGFYKPVLQSPELNPEVLARYPLGEALDVSSEETFRRQLEDFVNTFPEKAEQYSTALIAANQEFSPEKFAHNLVAFANAKC</sequence>
<evidence type="ECO:0008006" key="3">
    <source>
        <dbReference type="Google" id="ProtNLM"/>
    </source>
</evidence>
<dbReference type="AlphaFoldDB" id="A0A498R9C1"/>
<evidence type="ECO:0000313" key="1">
    <source>
        <dbReference type="EMBL" id="VBB09306.1"/>
    </source>
</evidence>
<organism evidence="1 2">
    <name type="scientific">Lucifera butyrica</name>
    <dbReference type="NCBI Taxonomy" id="1351585"/>
    <lineage>
        <taxon>Bacteria</taxon>
        <taxon>Bacillati</taxon>
        <taxon>Bacillota</taxon>
        <taxon>Negativicutes</taxon>
        <taxon>Veillonellales</taxon>
        <taxon>Veillonellaceae</taxon>
        <taxon>Lucifera</taxon>
    </lineage>
</organism>
<dbReference type="EMBL" id="UPPP01000116">
    <property type="protein sequence ID" value="VBB09306.1"/>
    <property type="molecule type" value="Genomic_DNA"/>
</dbReference>
<evidence type="ECO:0000313" key="2">
    <source>
        <dbReference type="Proteomes" id="UP000277811"/>
    </source>
</evidence>
<dbReference type="RefSeq" id="WP_122630104.1">
    <property type="nucleotide sequence ID" value="NZ_UPPP01000116.1"/>
</dbReference>
<dbReference type="OrthoDB" id="1663995at2"/>
<proteinExistence type="predicted"/>
<reference evidence="1 2" key="1">
    <citation type="submission" date="2018-06" db="EMBL/GenBank/DDBJ databases">
        <authorList>
            <person name="Strepis N."/>
        </authorList>
    </citation>
    <scope>NUCLEOTIDE SEQUENCE [LARGE SCALE GENOMIC DNA]</scope>
    <source>
        <strain evidence="1">LUCI</strain>
    </source>
</reference>